<sequence>MVLRNEAGQYAYLPGLRFASSGVKALPGMAIEQAVLSEPLPLTEGFEIIRRHLDDVCRPLAALCGVELRLPKTLSLDRFVAFNDTYLAKLDDWELVRDGLSPLTRTNVSPSAGAPREPMVGAFSYTVSAMSPFVSYVISGIAELPISAQFPSGVVRLGETGPDALLEKARCVVDVVDTHIRSLDVDWAGAAIHLYSAHDVAYAVQREVLAAQGITPSQGLMWHDTAPPVEGLELEIDVRRYNRTVLLWTSGTS</sequence>
<reference evidence="1 2" key="1">
    <citation type="submission" date="2019-05" db="EMBL/GenBank/DDBJ databases">
        <title>Draft genome sequence of Actinomadura sp. 14C53.</title>
        <authorList>
            <person name="Saricaoglu S."/>
            <person name="Isik K."/>
        </authorList>
    </citation>
    <scope>NUCLEOTIDE SEQUENCE [LARGE SCALE GENOMIC DNA]</scope>
    <source>
        <strain evidence="1 2">14C53</strain>
    </source>
</reference>
<dbReference type="Proteomes" id="UP000309174">
    <property type="component" value="Unassembled WGS sequence"/>
</dbReference>
<organism evidence="1 2">
    <name type="scientific">Actinomadura soli</name>
    <dbReference type="NCBI Taxonomy" id="2508997"/>
    <lineage>
        <taxon>Bacteria</taxon>
        <taxon>Bacillati</taxon>
        <taxon>Actinomycetota</taxon>
        <taxon>Actinomycetes</taxon>
        <taxon>Streptosporangiales</taxon>
        <taxon>Thermomonosporaceae</taxon>
        <taxon>Actinomadura</taxon>
    </lineage>
</organism>
<accession>A0A5C4JHV4</accession>
<evidence type="ECO:0000313" key="2">
    <source>
        <dbReference type="Proteomes" id="UP000309174"/>
    </source>
</evidence>
<proteinExistence type="predicted"/>
<dbReference type="OrthoDB" id="8839121at2"/>
<gene>
    <name evidence="1" type="ORF">ETD83_05495</name>
</gene>
<comment type="caution">
    <text evidence="1">The sequence shown here is derived from an EMBL/GenBank/DDBJ whole genome shotgun (WGS) entry which is preliminary data.</text>
</comment>
<dbReference type="EMBL" id="VCKW01000018">
    <property type="protein sequence ID" value="TMR05694.1"/>
    <property type="molecule type" value="Genomic_DNA"/>
</dbReference>
<name>A0A5C4JHV4_9ACTN</name>
<keyword evidence="2" id="KW-1185">Reference proteome</keyword>
<dbReference type="AlphaFoldDB" id="A0A5C4JHV4"/>
<dbReference type="RefSeq" id="WP_138643947.1">
    <property type="nucleotide sequence ID" value="NZ_VCKW01000018.1"/>
</dbReference>
<evidence type="ECO:0000313" key="1">
    <source>
        <dbReference type="EMBL" id="TMR05694.1"/>
    </source>
</evidence>
<protein>
    <submittedName>
        <fullName evidence="1">Uncharacterized protein</fullName>
    </submittedName>
</protein>